<reference evidence="3" key="1">
    <citation type="submission" date="2025-08" db="UniProtKB">
        <authorList>
            <consortium name="Ensembl"/>
        </authorList>
    </citation>
    <scope>IDENTIFICATION</scope>
</reference>
<keyword evidence="4" id="KW-1185">Reference proteome</keyword>
<feature type="region of interest" description="Disordered" evidence="1">
    <location>
        <begin position="384"/>
        <end position="408"/>
    </location>
</feature>
<dbReference type="InterPro" id="IPR029526">
    <property type="entry name" value="PGBD"/>
</dbReference>
<accession>A0A8P4KD33</accession>
<dbReference type="Pfam" id="PF13843">
    <property type="entry name" value="DDE_Tnp_1_7"/>
    <property type="match status" value="1"/>
</dbReference>
<feature type="domain" description="PiggyBac transposable element-derived protein" evidence="2">
    <location>
        <begin position="9"/>
        <end position="290"/>
    </location>
</feature>
<dbReference type="Ensembl" id="ENSDLAT00005075968.1">
    <property type="protein sequence ID" value="ENSDLAP00005080940.1"/>
    <property type="gene ID" value="ENSDLAG00005030844.1"/>
</dbReference>
<protein>
    <recommendedName>
        <fullName evidence="2">PiggyBac transposable element-derived protein domain-containing protein</fullName>
    </recommendedName>
</protein>
<dbReference type="Proteomes" id="UP000694389">
    <property type="component" value="Unassembled WGS sequence"/>
</dbReference>
<reference evidence="3" key="2">
    <citation type="submission" date="2025-09" db="UniProtKB">
        <authorList>
            <consortium name="Ensembl"/>
        </authorList>
    </citation>
    <scope>IDENTIFICATION</scope>
</reference>
<evidence type="ECO:0000259" key="2">
    <source>
        <dbReference type="Pfam" id="PF13843"/>
    </source>
</evidence>
<evidence type="ECO:0000256" key="1">
    <source>
        <dbReference type="SAM" id="MobiDB-lite"/>
    </source>
</evidence>
<dbReference type="AlphaFoldDB" id="A0A8P4KD33"/>
<dbReference type="GeneTree" id="ENSGT00940000163467"/>
<organism evidence="3 4">
    <name type="scientific">Dicentrarchus labrax</name>
    <name type="common">European seabass</name>
    <name type="synonym">Morone labrax</name>
    <dbReference type="NCBI Taxonomy" id="13489"/>
    <lineage>
        <taxon>Eukaryota</taxon>
        <taxon>Metazoa</taxon>
        <taxon>Chordata</taxon>
        <taxon>Craniata</taxon>
        <taxon>Vertebrata</taxon>
        <taxon>Euteleostomi</taxon>
        <taxon>Actinopterygii</taxon>
        <taxon>Neopterygii</taxon>
        <taxon>Teleostei</taxon>
        <taxon>Neoteleostei</taxon>
        <taxon>Acanthomorphata</taxon>
        <taxon>Eupercaria</taxon>
        <taxon>Moronidae</taxon>
        <taxon>Dicentrarchus</taxon>
    </lineage>
</organism>
<name>A0A8P4KD33_DICLA</name>
<evidence type="ECO:0000313" key="4">
    <source>
        <dbReference type="Proteomes" id="UP000694389"/>
    </source>
</evidence>
<sequence>VDTHAAYKPLDLLQLYFSPTTGRTLCTNTNKRAEKSKEMGKKYKWADVEVEELYKFLGLLTYTSLVPLPSITDYWKQNTITSVPFPATVMARDRFRALLWNIHPSDPEEDNKNYEKKGTPEYNKVFRIKPLIDDILSACQAHYHPRRELAVDERMVATKAKTGMTQYMKDKPTRWGIKLFVSVDSSNGYTVNFDIYTGNTHIHTHTHTHRVLGLSYDAVMHLIQPSYLGAGYHVYMDNFYTSVCLSPVLFQDLLQKRIWACGTIRTNRIGFPRTKDHSLDSKSSRGSIHYTPSFSFSGEIRGMSPCVQMGSGRCMGGVDLSDAPMGYYKVLHKTQRWYKTFFYHFMDIAIVNAFLLHKAIAIGKGEKPLIQEAFKETLAEQLAQVGSPSTARPVPPTRPPRAQHRPVYITGHSTDGRLKCRQCHAKTPLKMWLGNLYN</sequence>
<proteinExistence type="predicted"/>
<evidence type="ECO:0000313" key="3">
    <source>
        <dbReference type="Ensembl" id="ENSDLAP00005080940.1"/>
    </source>
</evidence>
<dbReference type="PANTHER" id="PTHR46599:SF3">
    <property type="entry name" value="PIGGYBAC TRANSPOSABLE ELEMENT-DERIVED PROTEIN 4"/>
    <property type="match status" value="1"/>
</dbReference>
<dbReference type="PANTHER" id="PTHR46599">
    <property type="entry name" value="PIGGYBAC TRANSPOSABLE ELEMENT-DERIVED PROTEIN 4"/>
    <property type="match status" value="1"/>
</dbReference>